<gene>
    <name evidence="1" type="ORF">STAIW_v1c04130</name>
</gene>
<dbReference type="STRING" id="1276220.STAIW_v1c04130"/>
<dbReference type="Proteomes" id="UP000014984">
    <property type="component" value="Chromosome"/>
</dbReference>
<sequence>MKNALENYQDELLFNSIFNKITENDEALIFEKSNKNINSPIYKEISSSFMNVNNEYEKQFASEITNFEALTGDKLDDSVKAVVNNSIKYYEVKLKNLSIKIGTAYENPINNLSFFSSLQLQMMKLQKIEKILQNLIYLEQCITT</sequence>
<reference evidence="1 2" key="1">
    <citation type="journal article" date="2013" name="Genome Biol. Evol.">
        <title>Comparison of metabolic capacities and inference of gene content evolution in mosquito-associated Spiroplasma diminutum and S. taiwanense.</title>
        <authorList>
            <person name="Lo W.S."/>
            <person name="Ku C."/>
            <person name="Chen L.L."/>
            <person name="Chang T.H."/>
            <person name="Kuo C.H."/>
        </authorList>
    </citation>
    <scope>NUCLEOTIDE SEQUENCE [LARGE SCALE GENOMIC DNA]</scope>
    <source>
        <strain evidence="1">CT-1</strain>
    </source>
</reference>
<protein>
    <submittedName>
        <fullName evidence="1">Uncharacterized protein</fullName>
    </submittedName>
</protein>
<accession>S5MBB6</accession>
<dbReference type="PATRIC" id="fig|1276220.3.peg.418"/>
<dbReference type="AlphaFoldDB" id="S5MBB6"/>
<keyword evidence="2" id="KW-1185">Reference proteome</keyword>
<proteinExistence type="predicted"/>
<dbReference type="KEGG" id="stai:STAIW_v1c04130"/>
<name>S5MBB6_9MOLU</name>
<evidence type="ECO:0000313" key="2">
    <source>
        <dbReference type="Proteomes" id="UP000014984"/>
    </source>
</evidence>
<evidence type="ECO:0000313" key="1">
    <source>
        <dbReference type="EMBL" id="AGR41063.1"/>
    </source>
</evidence>
<organism evidence="1 2">
    <name type="scientific">Spiroplasma taiwanense CT-1</name>
    <dbReference type="NCBI Taxonomy" id="1276220"/>
    <lineage>
        <taxon>Bacteria</taxon>
        <taxon>Bacillati</taxon>
        <taxon>Mycoplasmatota</taxon>
        <taxon>Mollicutes</taxon>
        <taxon>Entomoplasmatales</taxon>
        <taxon>Spiroplasmataceae</taxon>
        <taxon>Spiroplasma</taxon>
    </lineage>
</organism>
<dbReference type="HOGENOM" id="CLU_1795279_0_0_14"/>
<dbReference type="EMBL" id="CP005074">
    <property type="protein sequence ID" value="AGR41063.1"/>
    <property type="molecule type" value="Genomic_DNA"/>
</dbReference>